<name>A0A8J5RYY5_ZIZPA</name>
<reference evidence="1" key="1">
    <citation type="journal article" date="2021" name="bioRxiv">
        <title>Whole Genome Assembly and Annotation of Northern Wild Rice, Zizania palustris L., Supports a Whole Genome Duplication in the Zizania Genus.</title>
        <authorList>
            <person name="Haas M."/>
            <person name="Kono T."/>
            <person name="Macchietto M."/>
            <person name="Millas R."/>
            <person name="McGilp L."/>
            <person name="Shao M."/>
            <person name="Duquette J."/>
            <person name="Hirsch C.N."/>
            <person name="Kimball J."/>
        </authorList>
    </citation>
    <scope>NUCLEOTIDE SEQUENCE</scope>
    <source>
        <tissue evidence="1">Fresh leaf tissue</tissue>
    </source>
</reference>
<sequence>MDKEPIDMVGSVVHVMQGHVEIIRSLVTDGVVETKPTQSMAGLKDTLFQIEDICDWLEKCALAIKKYVEMKCEEALETLDTSTVEDHEALAEMLAIPSPERIPPWLHFEENGIEYDSDQ</sequence>
<accession>A0A8J5RYY5</accession>
<dbReference type="EMBL" id="JAAALK010000285">
    <property type="protein sequence ID" value="KAG8064670.1"/>
    <property type="molecule type" value="Genomic_DNA"/>
</dbReference>
<proteinExistence type="predicted"/>
<organism evidence="1 2">
    <name type="scientific">Zizania palustris</name>
    <name type="common">Northern wild rice</name>
    <dbReference type="NCBI Taxonomy" id="103762"/>
    <lineage>
        <taxon>Eukaryota</taxon>
        <taxon>Viridiplantae</taxon>
        <taxon>Streptophyta</taxon>
        <taxon>Embryophyta</taxon>
        <taxon>Tracheophyta</taxon>
        <taxon>Spermatophyta</taxon>
        <taxon>Magnoliopsida</taxon>
        <taxon>Liliopsida</taxon>
        <taxon>Poales</taxon>
        <taxon>Poaceae</taxon>
        <taxon>BOP clade</taxon>
        <taxon>Oryzoideae</taxon>
        <taxon>Oryzeae</taxon>
        <taxon>Zizaniinae</taxon>
        <taxon>Zizania</taxon>
    </lineage>
</organism>
<gene>
    <name evidence="1" type="ORF">GUJ93_ZPchr0004g38435</name>
</gene>
<reference evidence="1" key="2">
    <citation type="submission" date="2021-02" db="EMBL/GenBank/DDBJ databases">
        <authorList>
            <person name="Kimball J.A."/>
            <person name="Haas M.W."/>
            <person name="Macchietto M."/>
            <person name="Kono T."/>
            <person name="Duquette J."/>
            <person name="Shao M."/>
        </authorList>
    </citation>
    <scope>NUCLEOTIDE SEQUENCE</scope>
    <source>
        <tissue evidence="1">Fresh leaf tissue</tissue>
    </source>
</reference>
<evidence type="ECO:0000313" key="1">
    <source>
        <dbReference type="EMBL" id="KAG8064670.1"/>
    </source>
</evidence>
<keyword evidence="2" id="KW-1185">Reference proteome</keyword>
<evidence type="ECO:0000313" key="2">
    <source>
        <dbReference type="Proteomes" id="UP000729402"/>
    </source>
</evidence>
<comment type="caution">
    <text evidence="1">The sequence shown here is derived from an EMBL/GenBank/DDBJ whole genome shotgun (WGS) entry which is preliminary data.</text>
</comment>
<protein>
    <submittedName>
        <fullName evidence="1">Uncharacterized protein</fullName>
    </submittedName>
</protein>
<dbReference type="Proteomes" id="UP000729402">
    <property type="component" value="Unassembled WGS sequence"/>
</dbReference>
<dbReference type="AlphaFoldDB" id="A0A8J5RYY5"/>